<dbReference type="WBParaSite" id="maker-unitig_19805-snap-gene-0.2-mRNA-1">
    <property type="protein sequence ID" value="maker-unitig_19805-snap-gene-0.2-mRNA-1"/>
    <property type="gene ID" value="maker-unitig_19805-snap-gene-0.2"/>
</dbReference>
<protein>
    <submittedName>
        <fullName evidence="3">E3 ubiquitin-protein ligase</fullName>
    </submittedName>
</protein>
<feature type="region of interest" description="Disordered" evidence="1">
    <location>
        <begin position="1"/>
        <end position="56"/>
    </location>
</feature>
<evidence type="ECO:0000256" key="1">
    <source>
        <dbReference type="SAM" id="MobiDB-lite"/>
    </source>
</evidence>
<feature type="compositionally biased region" description="Low complexity" evidence="1">
    <location>
        <begin position="87"/>
        <end position="101"/>
    </location>
</feature>
<accession>A0A1I8F439</accession>
<organism evidence="2 3">
    <name type="scientific">Macrostomum lignano</name>
    <dbReference type="NCBI Taxonomy" id="282301"/>
    <lineage>
        <taxon>Eukaryota</taxon>
        <taxon>Metazoa</taxon>
        <taxon>Spiralia</taxon>
        <taxon>Lophotrochozoa</taxon>
        <taxon>Platyhelminthes</taxon>
        <taxon>Rhabditophora</taxon>
        <taxon>Macrostomorpha</taxon>
        <taxon>Macrostomida</taxon>
        <taxon>Macrostomidae</taxon>
        <taxon>Macrostomum</taxon>
    </lineage>
</organism>
<proteinExistence type="predicted"/>
<keyword evidence="2" id="KW-1185">Reference proteome</keyword>
<sequence length="143" mass="15467">ESAASVHAASARKGLKEEEEDAEARRGRKSRRERRASAVHSDGGYSPITAPPPPTHCRALERARHAICLLIKHARGLLSDAADRDIGSGADSKATASASSDFDGNRRRRGDLHVEHAVEKLGFWSVPATDSVHLRHHDGRATP</sequence>
<dbReference type="Proteomes" id="UP000095280">
    <property type="component" value="Unplaced"/>
</dbReference>
<name>A0A1I8F439_9PLAT</name>
<feature type="region of interest" description="Disordered" evidence="1">
    <location>
        <begin position="83"/>
        <end position="107"/>
    </location>
</feature>
<evidence type="ECO:0000313" key="3">
    <source>
        <dbReference type="WBParaSite" id="maker-unitig_19805-snap-gene-0.2-mRNA-1"/>
    </source>
</evidence>
<dbReference type="AlphaFoldDB" id="A0A1I8F439"/>
<evidence type="ECO:0000313" key="2">
    <source>
        <dbReference type="Proteomes" id="UP000095280"/>
    </source>
</evidence>
<reference evidence="3" key="1">
    <citation type="submission" date="2016-11" db="UniProtKB">
        <authorList>
            <consortium name="WormBaseParasite"/>
        </authorList>
    </citation>
    <scope>IDENTIFICATION</scope>
</reference>